<dbReference type="RefSeq" id="WP_151430020.1">
    <property type="nucleotide sequence ID" value="NZ_JANJZI010000006.1"/>
</dbReference>
<dbReference type="InterPro" id="IPR001547">
    <property type="entry name" value="Glyco_hydro_5"/>
</dbReference>
<name>A0A7C8FM21_9ACTN</name>
<dbReference type="Pfam" id="PF00553">
    <property type="entry name" value="CBM_2"/>
    <property type="match status" value="1"/>
</dbReference>
<evidence type="ECO:0000256" key="9">
    <source>
        <dbReference type="SAM" id="MobiDB-lite"/>
    </source>
</evidence>
<evidence type="ECO:0000313" key="12">
    <source>
        <dbReference type="EMBL" id="KAB1650895.1"/>
    </source>
</evidence>
<evidence type="ECO:0000256" key="6">
    <source>
        <dbReference type="ARBA" id="ARBA00023295"/>
    </source>
</evidence>
<evidence type="ECO:0000256" key="3">
    <source>
        <dbReference type="ARBA" id="ARBA00022801"/>
    </source>
</evidence>
<keyword evidence="13" id="KW-1185">Reference proteome</keyword>
<evidence type="ECO:0000256" key="4">
    <source>
        <dbReference type="ARBA" id="ARBA00023001"/>
    </source>
</evidence>
<dbReference type="PANTHER" id="PTHR34142:SF1">
    <property type="entry name" value="GLYCOSIDE HYDROLASE FAMILY 5 DOMAIN-CONTAINING PROTEIN"/>
    <property type="match status" value="1"/>
</dbReference>
<evidence type="ECO:0000256" key="8">
    <source>
        <dbReference type="RuleBase" id="RU361153"/>
    </source>
</evidence>
<dbReference type="EMBL" id="WAJS01000008">
    <property type="protein sequence ID" value="KAB1650895.1"/>
    <property type="molecule type" value="Genomic_DNA"/>
</dbReference>
<feature type="domain" description="CBM2" evidence="11">
    <location>
        <begin position="419"/>
        <end position="512"/>
    </location>
</feature>
<keyword evidence="6 8" id="KW-0326">Glycosidase</keyword>
<dbReference type="InterPro" id="IPR017853">
    <property type="entry name" value="GH"/>
</dbReference>
<keyword evidence="4 8" id="KW-0136">Cellulose degradation</keyword>
<dbReference type="PROSITE" id="PS00659">
    <property type="entry name" value="GLYCOSYL_HYDROL_F5"/>
    <property type="match status" value="1"/>
</dbReference>
<dbReference type="EC" id="3.2.1.4" evidence="8"/>
<keyword evidence="2 10" id="KW-0732">Signal</keyword>
<reference evidence="12 13" key="1">
    <citation type="submission" date="2019-09" db="EMBL/GenBank/DDBJ databases">
        <title>Whole genome shotgun sequencing (WGS) of Ellagibacter isourolithinifaciens DSM 104140(T) and Adlercreutzia muris DSM 29508(T).</title>
        <authorList>
            <person name="Stoll D.A."/>
            <person name="Danylec N."/>
            <person name="Huch M."/>
        </authorList>
    </citation>
    <scope>NUCLEOTIDE SEQUENCE [LARGE SCALE GENOMIC DNA]</scope>
    <source>
        <strain evidence="12 13">DSM 29508</strain>
    </source>
</reference>
<evidence type="ECO:0000256" key="2">
    <source>
        <dbReference type="ARBA" id="ARBA00022729"/>
    </source>
</evidence>
<dbReference type="GO" id="GO:0030247">
    <property type="term" value="F:polysaccharide binding"/>
    <property type="evidence" value="ECO:0007669"/>
    <property type="project" value="InterPro"/>
</dbReference>
<dbReference type="InterPro" id="IPR018087">
    <property type="entry name" value="Glyco_hydro_5_CS"/>
</dbReference>
<evidence type="ECO:0000256" key="10">
    <source>
        <dbReference type="SAM" id="SignalP"/>
    </source>
</evidence>
<protein>
    <recommendedName>
        <fullName evidence="8">Endoglucanase</fullName>
        <ecNumber evidence="8">3.2.1.4</ecNumber>
    </recommendedName>
</protein>
<comment type="caution">
    <text evidence="12">The sequence shown here is derived from an EMBL/GenBank/DDBJ whole genome shotgun (WGS) entry which is preliminary data.</text>
</comment>
<feature type="chain" id="PRO_5028826878" description="Endoglucanase" evidence="10">
    <location>
        <begin position="35"/>
        <end position="515"/>
    </location>
</feature>
<dbReference type="Gene3D" id="3.20.20.80">
    <property type="entry name" value="Glycosidases"/>
    <property type="match status" value="1"/>
</dbReference>
<dbReference type="InterPro" id="IPR012291">
    <property type="entry name" value="CBM2_carb-bd_dom_sf"/>
</dbReference>
<dbReference type="AlphaFoldDB" id="A0A7C8FM21"/>
<keyword evidence="5 8" id="KW-0119">Carbohydrate metabolism</keyword>
<dbReference type="SUPFAM" id="SSF49384">
    <property type="entry name" value="Carbohydrate-binding domain"/>
    <property type="match status" value="1"/>
</dbReference>
<dbReference type="InterPro" id="IPR008965">
    <property type="entry name" value="CBM2/CBM3_carb-bd_dom_sf"/>
</dbReference>
<dbReference type="GO" id="GO:0030245">
    <property type="term" value="P:cellulose catabolic process"/>
    <property type="evidence" value="ECO:0007669"/>
    <property type="project" value="UniProtKB-KW"/>
</dbReference>
<dbReference type="SMART" id="SM00637">
    <property type="entry name" value="CBD_II"/>
    <property type="match status" value="1"/>
</dbReference>
<dbReference type="Pfam" id="PF00150">
    <property type="entry name" value="Cellulase"/>
    <property type="match status" value="1"/>
</dbReference>
<dbReference type="PANTHER" id="PTHR34142">
    <property type="entry name" value="ENDO-BETA-1,4-GLUCANASE A"/>
    <property type="match status" value="1"/>
</dbReference>
<dbReference type="GO" id="GO:0008810">
    <property type="term" value="F:cellulase activity"/>
    <property type="evidence" value="ECO:0007669"/>
    <property type="project" value="UniProtKB-EC"/>
</dbReference>
<accession>A0A7C8FM21</accession>
<dbReference type="Gene3D" id="2.60.40.290">
    <property type="match status" value="1"/>
</dbReference>
<dbReference type="InterPro" id="IPR001919">
    <property type="entry name" value="CBD2"/>
</dbReference>
<evidence type="ECO:0000256" key="7">
    <source>
        <dbReference type="ARBA" id="ARBA00023326"/>
    </source>
</evidence>
<keyword evidence="7 8" id="KW-0624">Polysaccharide degradation</keyword>
<organism evidence="12 13">
    <name type="scientific">Adlercreutzia muris</name>
    <dbReference type="NCBI Taxonomy" id="1796610"/>
    <lineage>
        <taxon>Bacteria</taxon>
        <taxon>Bacillati</taxon>
        <taxon>Actinomycetota</taxon>
        <taxon>Coriobacteriia</taxon>
        <taxon>Eggerthellales</taxon>
        <taxon>Eggerthellaceae</taxon>
        <taxon>Adlercreutzia</taxon>
    </lineage>
</organism>
<evidence type="ECO:0000259" key="11">
    <source>
        <dbReference type="SMART" id="SM00637"/>
    </source>
</evidence>
<evidence type="ECO:0000256" key="1">
    <source>
        <dbReference type="ARBA" id="ARBA00000966"/>
    </source>
</evidence>
<proteinExistence type="inferred from homology"/>
<evidence type="ECO:0000313" key="13">
    <source>
        <dbReference type="Proteomes" id="UP000479639"/>
    </source>
</evidence>
<gene>
    <name evidence="12" type="ORF">F8D48_03825</name>
</gene>
<dbReference type="SUPFAM" id="SSF51445">
    <property type="entry name" value="(Trans)glycosidases"/>
    <property type="match status" value="1"/>
</dbReference>
<sequence length="515" mass="55822">MAAQQRNKHTGRAKRIVVAAVALVVLVAVGIALASTAANTEDPDYSGLAVETEPTRPQAPEPKEEEPAEEAAPVPQDPAEEPARPVASPSQNGALHVEGSQLVDAAGDPVQLRGVSTHGLAWYPQYVNEELFSELREDWGANAVRFALYSDEEGGYATDGRRVELNDLVLKGVEYATAADMYAIVDWHILSDGNPRTHAWAAEEFFKLVSARLADHDNVIYEICNEPNGKTAWADVKAYAAEIIPVIRANDPDAVIVVGTPTWSQDIQDAAADPLSEDNIMYALHFYAATHQDDLRDRLKTAVEGGLPVFVTEFGICEASGAGEIDYESADEWLALMDELNVSYICWNLSNKEEASALFKSDVSKTSGFSLDDLSEEGLWLVDALRGPGFDRKEVQLARADKKPNATGSAMMAFAEDTIQWQLNVTETWEEGDRTFFKYEMAGSNYSAATKKWSVTIPFNADVTLEDSWNCKASAAANELTVSNDSHNGKVGAGDSVSDIGFIVSGPAKLAVVDL</sequence>
<comment type="similarity">
    <text evidence="8">Belongs to the glycosyl hydrolase 5 (cellulase A) family.</text>
</comment>
<feature type="signal peptide" evidence="10">
    <location>
        <begin position="1"/>
        <end position="34"/>
    </location>
</feature>
<dbReference type="Proteomes" id="UP000479639">
    <property type="component" value="Unassembled WGS sequence"/>
</dbReference>
<comment type="catalytic activity">
    <reaction evidence="1 8">
        <text>Endohydrolysis of (1-&gt;4)-beta-D-glucosidic linkages in cellulose, lichenin and cereal beta-D-glucans.</text>
        <dbReference type="EC" id="3.2.1.4"/>
    </reaction>
</comment>
<keyword evidence="3 8" id="KW-0378">Hydrolase</keyword>
<feature type="region of interest" description="Disordered" evidence="9">
    <location>
        <begin position="40"/>
        <end position="93"/>
    </location>
</feature>
<evidence type="ECO:0000256" key="5">
    <source>
        <dbReference type="ARBA" id="ARBA00023277"/>
    </source>
</evidence>